<feature type="domain" description="Exportin-2 central" evidence="2">
    <location>
        <begin position="108"/>
        <end position="205"/>
    </location>
</feature>
<evidence type="ECO:0000259" key="1">
    <source>
        <dbReference type="Pfam" id="PF03378"/>
    </source>
</evidence>
<dbReference type="GO" id="GO:0031267">
    <property type="term" value="F:small GTPase binding"/>
    <property type="evidence" value="ECO:0007669"/>
    <property type="project" value="InterPro"/>
</dbReference>
<organism evidence="3 4">
    <name type="scientific">Brassica carinata</name>
    <name type="common">Ethiopian mustard</name>
    <name type="synonym">Abyssinian cabbage</name>
    <dbReference type="NCBI Taxonomy" id="52824"/>
    <lineage>
        <taxon>Eukaryota</taxon>
        <taxon>Viridiplantae</taxon>
        <taxon>Streptophyta</taxon>
        <taxon>Embryophyta</taxon>
        <taxon>Tracheophyta</taxon>
        <taxon>Spermatophyta</taxon>
        <taxon>Magnoliopsida</taxon>
        <taxon>eudicotyledons</taxon>
        <taxon>Gunneridae</taxon>
        <taxon>Pentapetalae</taxon>
        <taxon>rosids</taxon>
        <taxon>malvids</taxon>
        <taxon>Brassicales</taxon>
        <taxon>Brassicaceae</taxon>
        <taxon>Brassiceae</taxon>
        <taxon>Brassica</taxon>
    </lineage>
</organism>
<dbReference type="PANTHER" id="PTHR10997">
    <property type="entry name" value="IMPORTIN-7, 8, 11"/>
    <property type="match status" value="1"/>
</dbReference>
<keyword evidence="4" id="KW-1185">Reference proteome</keyword>
<dbReference type="OrthoDB" id="3268246at2759"/>
<gene>
    <name evidence="3" type="ORF">Bca52824_052490</name>
</gene>
<feature type="domain" description="Exportin-2 central" evidence="2">
    <location>
        <begin position="329"/>
        <end position="394"/>
    </location>
</feature>
<dbReference type="InterPro" id="IPR013713">
    <property type="entry name" value="XPO2_central"/>
</dbReference>
<reference evidence="3 4" key="1">
    <citation type="submission" date="2020-02" db="EMBL/GenBank/DDBJ databases">
        <authorList>
            <person name="Ma Q."/>
            <person name="Huang Y."/>
            <person name="Song X."/>
            <person name="Pei D."/>
        </authorList>
    </citation>
    <scope>NUCLEOTIDE SEQUENCE [LARGE SCALE GENOMIC DNA]</scope>
    <source>
        <strain evidence="3">Sxm20200214</strain>
        <tissue evidence="3">Leaf</tissue>
    </source>
</reference>
<dbReference type="PANTHER" id="PTHR10997:SF8">
    <property type="entry name" value="EXPORTIN-2"/>
    <property type="match status" value="1"/>
</dbReference>
<dbReference type="EMBL" id="JAAMPC010000011">
    <property type="protein sequence ID" value="KAG2281270.1"/>
    <property type="molecule type" value="Genomic_DNA"/>
</dbReference>
<feature type="domain" description="Exportin-2 central" evidence="2">
    <location>
        <begin position="219"/>
        <end position="295"/>
    </location>
</feature>
<proteinExistence type="predicted"/>
<name>A0A8X7R3E5_BRACI</name>
<evidence type="ECO:0000313" key="4">
    <source>
        <dbReference type="Proteomes" id="UP000886595"/>
    </source>
</evidence>
<sequence length="751" mass="84814">METNLQRLSQCLLDTLSPDSELRRAAEALLLDAAVLPDYGPTVLRLNHLRSRWLSDGISPIADSEKEQINTCIVSLMESSSLISQLKVAASAHDYASVNGILGTVNSICEKFRHKYMTDDQLLDLKYCHDTFSEPLINMLRFTDSFFQMTETSSYTVVNLKFLIESQKLCCSICFFQVLPEYFHNCIKSLMFQLSRYLQSFAIPELVEVVNDLQTQVVTMHYLFGNDIGIKTICLEVVIPNVYLRVEEELFEMDYMEFIRRDMEPSGVNNRRRMACELLKGLATNYASQVVCVVLGEKPSCSVETEVCVIDLVISVGDISPGDLVRMGFQKIILSQLHSFDNANYPMLTARSLKFLAMFSANIQKPVGIELFKELARLLQAESNVVHSYAASCIEKLLLVKEEDGKSRHVARDIDEVLIMRNLFDALKLVESEENPCVMKCIMWSANFLKTRFSTGMFLSQSLSAFEMILFPSVKMILDRKLEDFMPYALQLMAQFIELDNASSDDIMEICLSQDLDSENLAGLVRLIQTVLPIAPETFIHVLPYALTISKRLVSSPRTEKQWFCSNCVKSNRTVKFQKALLSFFSLLVVVKGGGYLEESINSIQENLFVDFLDAIWIPSLKSIMGENHERKLAAVAATKVLGDLKYHQNPQAATRWGKMLNSVITLVLCPEKTEDVGDSENSLIIHNAIRKEDHAEGIKDPKEHLVHAVSHLSRLDHPGMLQSIIAENLDQPNKVAWDQLCTAYKASCGF</sequence>
<dbReference type="Proteomes" id="UP000886595">
    <property type="component" value="Unassembled WGS sequence"/>
</dbReference>
<dbReference type="InterPro" id="IPR011989">
    <property type="entry name" value="ARM-like"/>
</dbReference>
<dbReference type="AlphaFoldDB" id="A0A8X7R3E5"/>
<protein>
    <submittedName>
        <fullName evidence="3">Uncharacterized protein</fullName>
    </submittedName>
</protein>
<feature type="domain" description="Exportin-2 C-terminal" evidence="1">
    <location>
        <begin position="461"/>
        <end position="564"/>
    </location>
</feature>
<dbReference type="SUPFAM" id="SSF48371">
    <property type="entry name" value="ARM repeat"/>
    <property type="match status" value="1"/>
</dbReference>
<dbReference type="InterPro" id="IPR016024">
    <property type="entry name" value="ARM-type_fold"/>
</dbReference>
<comment type="caution">
    <text evidence="3">The sequence shown here is derived from an EMBL/GenBank/DDBJ whole genome shotgun (WGS) entry which is preliminary data.</text>
</comment>
<evidence type="ECO:0000259" key="2">
    <source>
        <dbReference type="Pfam" id="PF08506"/>
    </source>
</evidence>
<dbReference type="Pfam" id="PF03378">
    <property type="entry name" value="CAS_CSE1"/>
    <property type="match status" value="2"/>
</dbReference>
<dbReference type="Gene3D" id="1.25.10.10">
    <property type="entry name" value="Leucine-rich Repeat Variant"/>
    <property type="match status" value="1"/>
</dbReference>
<dbReference type="Pfam" id="PF08506">
    <property type="entry name" value="Cse1"/>
    <property type="match status" value="3"/>
</dbReference>
<dbReference type="InterPro" id="IPR005043">
    <property type="entry name" value="XPO2_C"/>
</dbReference>
<feature type="domain" description="Exportin-2 C-terminal" evidence="1">
    <location>
        <begin position="569"/>
        <end position="737"/>
    </location>
</feature>
<dbReference type="GO" id="GO:0005049">
    <property type="term" value="F:nuclear export signal receptor activity"/>
    <property type="evidence" value="ECO:0007669"/>
    <property type="project" value="TreeGrafter"/>
</dbReference>
<dbReference type="GO" id="GO:0006611">
    <property type="term" value="P:protein export from nucleus"/>
    <property type="evidence" value="ECO:0007669"/>
    <property type="project" value="TreeGrafter"/>
</dbReference>
<dbReference type="GO" id="GO:0006606">
    <property type="term" value="P:protein import into nucleus"/>
    <property type="evidence" value="ECO:0007669"/>
    <property type="project" value="TreeGrafter"/>
</dbReference>
<accession>A0A8X7R3E5</accession>
<evidence type="ECO:0000313" key="3">
    <source>
        <dbReference type="EMBL" id="KAG2281270.1"/>
    </source>
</evidence>
<dbReference type="GO" id="GO:0005829">
    <property type="term" value="C:cytosol"/>
    <property type="evidence" value="ECO:0007669"/>
    <property type="project" value="TreeGrafter"/>
</dbReference>
<dbReference type="GO" id="GO:0005635">
    <property type="term" value="C:nuclear envelope"/>
    <property type="evidence" value="ECO:0007669"/>
    <property type="project" value="TreeGrafter"/>
</dbReference>